<dbReference type="PATRIC" id="fig|880071.3.peg.2178"/>
<protein>
    <submittedName>
        <fullName evidence="2">Putative nucleic acid-binding protein, contains PIN domain</fullName>
    </submittedName>
</protein>
<organism evidence="2 3">
    <name type="scientific">Bernardetia litoralis (strain ATCC 23117 / DSM 6794 / NBRC 15988 / NCIMB 1366 / Fx l1 / Sio-4)</name>
    <name type="common">Flexibacter litoralis</name>
    <dbReference type="NCBI Taxonomy" id="880071"/>
    <lineage>
        <taxon>Bacteria</taxon>
        <taxon>Pseudomonadati</taxon>
        <taxon>Bacteroidota</taxon>
        <taxon>Cytophagia</taxon>
        <taxon>Cytophagales</taxon>
        <taxon>Bernardetiaceae</taxon>
        <taxon>Bernardetia</taxon>
    </lineage>
</organism>
<accession>I4AKT2</accession>
<dbReference type="Gene3D" id="3.40.50.1010">
    <property type="entry name" value="5'-nuclease"/>
    <property type="match status" value="1"/>
</dbReference>
<keyword evidence="3" id="KW-1185">Reference proteome</keyword>
<proteinExistence type="predicted"/>
<dbReference type="InterPro" id="IPR029060">
    <property type="entry name" value="PIN-like_dom_sf"/>
</dbReference>
<evidence type="ECO:0000259" key="1">
    <source>
        <dbReference type="Pfam" id="PF01850"/>
    </source>
</evidence>
<dbReference type="EMBL" id="CP003345">
    <property type="protein sequence ID" value="AFM04567.1"/>
    <property type="molecule type" value="Genomic_DNA"/>
</dbReference>
<dbReference type="KEGG" id="fli:Fleli_2188"/>
<dbReference type="OrthoDB" id="1443334at2"/>
<sequence length="152" mass="17294">MNYILDTNILILLVKSKTFSEFFDQNYFSNSANTFFYTHITLGELDSISKQNQWGEKRLILLKNLLKGFNLVKSTSIDIVQNYGTIDAYSQGKLKNKPLPIGISARNMGKNDLWIAASTIVLKATLLTTDKDFDHLSPNFINIDLIDISTFY</sequence>
<gene>
    <name evidence="2" type="ordered locus">Fleli_2188</name>
</gene>
<evidence type="ECO:0000313" key="2">
    <source>
        <dbReference type="EMBL" id="AFM04567.1"/>
    </source>
</evidence>
<dbReference type="STRING" id="880071.Fleli_2188"/>
<reference evidence="3" key="1">
    <citation type="submission" date="2012-06" db="EMBL/GenBank/DDBJ databases">
        <title>The complete genome of Flexibacter litoralis DSM 6794.</title>
        <authorList>
            <person name="Lucas S."/>
            <person name="Copeland A."/>
            <person name="Lapidus A."/>
            <person name="Glavina del Rio T."/>
            <person name="Dalin E."/>
            <person name="Tice H."/>
            <person name="Bruce D."/>
            <person name="Goodwin L."/>
            <person name="Pitluck S."/>
            <person name="Peters L."/>
            <person name="Ovchinnikova G."/>
            <person name="Lu M."/>
            <person name="Kyrpides N."/>
            <person name="Mavromatis K."/>
            <person name="Ivanova N."/>
            <person name="Brettin T."/>
            <person name="Detter J.C."/>
            <person name="Han C."/>
            <person name="Larimer F."/>
            <person name="Land M."/>
            <person name="Hauser L."/>
            <person name="Markowitz V."/>
            <person name="Cheng J.-F."/>
            <person name="Hugenholtz P."/>
            <person name="Woyke T."/>
            <person name="Wu D."/>
            <person name="Spring S."/>
            <person name="Lang E."/>
            <person name="Kopitz M."/>
            <person name="Brambilla E."/>
            <person name="Klenk H.-P."/>
            <person name="Eisen J.A."/>
        </authorList>
    </citation>
    <scope>NUCLEOTIDE SEQUENCE [LARGE SCALE GENOMIC DNA]</scope>
    <source>
        <strain evidence="3">ATCC 23117 / DSM 6794 / NBRC 15988 / NCIMB 1366 / Sio-4</strain>
    </source>
</reference>
<name>I4AKT2_BERLS</name>
<dbReference type="eggNOG" id="COG1487">
    <property type="taxonomic scope" value="Bacteria"/>
</dbReference>
<dbReference type="AlphaFoldDB" id="I4AKT2"/>
<dbReference type="RefSeq" id="WP_014798014.1">
    <property type="nucleotide sequence ID" value="NC_018018.1"/>
</dbReference>
<dbReference type="HOGENOM" id="CLU_153795_0_0_10"/>
<dbReference type="CDD" id="cd09881">
    <property type="entry name" value="PIN_VapC4-5_FitB-like"/>
    <property type="match status" value="1"/>
</dbReference>
<dbReference type="Proteomes" id="UP000006054">
    <property type="component" value="Chromosome"/>
</dbReference>
<evidence type="ECO:0000313" key="3">
    <source>
        <dbReference type="Proteomes" id="UP000006054"/>
    </source>
</evidence>
<dbReference type="SUPFAM" id="SSF88723">
    <property type="entry name" value="PIN domain-like"/>
    <property type="match status" value="1"/>
</dbReference>
<feature type="domain" description="PIN" evidence="1">
    <location>
        <begin position="3"/>
        <end position="136"/>
    </location>
</feature>
<dbReference type="InterPro" id="IPR002716">
    <property type="entry name" value="PIN_dom"/>
</dbReference>
<dbReference type="Pfam" id="PF01850">
    <property type="entry name" value="PIN"/>
    <property type="match status" value="1"/>
</dbReference>